<dbReference type="PANTHER" id="PTHR30203:SF24">
    <property type="entry name" value="BLR4935 PROTEIN"/>
    <property type="match status" value="1"/>
</dbReference>
<dbReference type="InterPro" id="IPR010131">
    <property type="entry name" value="MdtP/NodT-like"/>
</dbReference>
<proteinExistence type="predicted"/>
<dbReference type="PANTHER" id="PTHR30203">
    <property type="entry name" value="OUTER MEMBRANE CATION EFFLUX PROTEIN"/>
    <property type="match status" value="1"/>
</dbReference>
<dbReference type="GO" id="GO:0015562">
    <property type="term" value="F:efflux transmembrane transporter activity"/>
    <property type="evidence" value="ECO:0007669"/>
    <property type="project" value="InterPro"/>
</dbReference>
<organism evidence="1 2">
    <name type="scientific">Croceibacterium salegens</name>
    <dbReference type="NCBI Taxonomy" id="1737568"/>
    <lineage>
        <taxon>Bacteria</taxon>
        <taxon>Pseudomonadati</taxon>
        <taxon>Pseudomonadota</taxon>
        <taxon>Alphaproteobacteria</taxon>
        <taxon>Sphingomonadales</taxon>
        <taxon>Erythrobacteraceae</taxon>
        <taxon>Croceibacterium</taxon>
    </lineage>
</organism>
<gene>
    <name evidence="1" type="ORF">GRI89_01625</name>
</gene>
<dbReference type="OrthoDB" id="9791261at2"/>
<dbReference type="Gene3D" id="1.20.1600.10">
    <property type="entry name" value="Outer membrane efflux proteins (OEP)"/>
    <property type="match status" value="1"/>
</dbReference>
<dbReference type="AlphaFoldDB" id="A0A6I4SQY4"/>
<evidence type="ECO:0000313" key="2">
    <source>
        <dbReference type="Proteomes" id="UP000433652"/>
    </source>
</evidence>
<dbReference type="Proteomes" id="UP000433652">
    <property type="component" value="Unassembled WGS sequence"/>
</dbReference>
<dbReference type="SUPFAM" id="SSF56954">
    <property type="entry name" value="Outer membrane efflux proteins (OEP)"/>
    <property type="match status" value="1"/>
</dbReference>
<sequence length="473" mass="50678">MVRLPSRGTLAGALSLGLAACMSYQPSPIDLGVRSEAVAARTLDPTRIAEEVARLAPGERAAPPGTLDRLSLFAALLAYNPRIVAARGAIATAEAEAAAARHMGAPILTLTAEYARDPATTSPWLLGTQANLPPDYGVRRSARLDRAGLAVLLARYDFVETVWAERMVLNRALIDYFAAEARIPVLEEQLAVQDRGLAAFNRRVALGESAAVIVYPYRTQRLATARLLDEERAREADARVAVAVALGLPAKALAGEELHWANFASTDALPLEIDAAERARASAARADILRKLVAYDQAEADLRLEVARQYPAVSIGPGFTWERGLVKLPFSIDLALPSWDLNRAAIGAAVARRAEAGGQIEAAIAAAQGSIEVALSERAAALTTEERIRTRDLPLAEAWAEKAEAQINRGAINRTDWAAAQIQLYDARLAALDALVRLRRANAALEEALRRPLGGPEAGIMPGVLEVERGVMR</sequence>
<accession>A0A6I4SQY4</accession>
<name>A0A6I4SQY4_9SPHN</name>
<reference evidence="1 2" key="1">
    <citation type="submission" date="2019-12" db="EMBL/GenBank/DDBJ databases">
        <title>Genomic-based taxomic classification of the family Erythrobacteraceae.</title>
        <authorList>
            <person name="Xu L."/>
        </authorList>
    </citation>
    <scope>NUCLEOTIDE SEQUENCE [LARGE SCALE GENOMIC DNA]</scope>
    <source>
        <strain evidence="1 2">MCCC 1K01500</strain>
    </source>
</reference>
<dbReference type="RefSeq" id="WP_159791536.1">
    <property type="nucleotide sequence ID" value="NZ_WTYM01000022.1"/>
</dbReference>
<evidence type="ECO:0000313" key="1">
    <source>
        <dbReference type="EMBL" id="MXO58244.1"/>
    </source>
</evidence>
<protein>
    <submittedName>
        <fullName evidence="1">TolC family protein</fullName>
    </submittedName>
</protein>
<dbReference type="EMBL" id="WTYM01000022">
    <property type="protein sequence ID" value="MXO58244.1"/>
    <property type="molecule type" value="Genomic_DNA"/>
</dbReference>
<dbReference type="PROSITE" id="PS51257">
    <property type="entry name" value="PROKAR_LIPOPROTEIN"/>
    <property type="match status" value="1"/>
</dbReference>
<keyword evidence="2" id="KW-1185">Reference proteome</keyword>
<comment type="caution">
    <text evidence="1">The sequence shown here is derived from an EMBL/GenBank/DDBJ whole genome shotgun (WGS) entry which is preliminary data.</text>
</comment>